<gene>
    <name evidence="2" type="ORF">G5B91_12390</name>
</gene>
<dbReference type="Proteomes" id="UP000501063">
    <property type="component" value="Chromosome"/>
</dbReference>
<sequence>MRMEFGVVAALCLTAQLAQAADCATVLEKTASERHLTNIGNGETHAHFRDGPQIQVSVGCELGKPNVQVSWDGGSPDKAFYDLVGRLGQAVSGSKPSQVVQAAKSCRQQALQDGGEIGQVEQPGLAVECQAFSRDGGGTTISVYAD</sequence>
<dbReference type="RefSeq" id="WP_024763252.1">
    <property type="nucleotide sequence ID" value="NZ_CP049140.1"/>
</dbReference>
<dbReference type="AlphaFoldDB" id="A0A6G6IW30"/>
<evidence type="ECO:0000313" key="2">
    <source>
        <dbReference type="EMBL" id="QIE87020.1"/>
    </source>
</evidence>
<evidence type="ECO:0000313" key="3">
    <source>
        <dbReference type="Proteomes" id="UP000501063"/>
    </source>
</evidence>
<feature type="signal peptide" evidence="1">
    <location>
        <begin position="1"/>
        <end position="20"/>
    </location>
</feature>
<keyword evidence="1" id="KW-0732">Signal</keyword>
<evidence type="ECO:0000256" key="1">
    <source>
        <dbReference type="SAM" id="SignalP"/>
    </source>
</evidence>
<accession>A0A6G6IW30</accession>
<dbReference type="KEGG" id="pnt:G5B91_12390"/>
<feature type="chain" id="PRO_5026011805" evidence="1">
    <location>
        <begin position="21"/>
        <end position="146"/>
    </location>
</feature>
<organism evidence="2 3">
    <name type="scientific">Pseudomonas nitroreducens</name>
    <dbReference type="NCBI Taxonomy" id="46680"/>
    <lineage>
        <taxon>Bacteria</taxon>
        <taxon>Pseudomonadati</taxon>
        <taxon>Pseudomonadota</taxon>
        <taxon>Gammaproteobacteria</taxon>
        <taxon>Pseudomonadales</taxon>
        <taxon>Pseudomonadaceae</taxon>
        <taxon>Pseudomonas</taxon>
    </lineage>
</organism>
<proteinExistence type="predicted"/>
<dbReference type="EMBL" id="CP049140">
    <property type="protein sequence ID" value="QIE87020.1"/>
    <property type="molecule type" value="Genomic_DNA"/>
</dbReference>
<name>A0A6G6IW30_PSENT</name>
<reference evidence="2 3" key="1">
    <citation type="submission" date="2020-02" db="EMBL/GenBank/DDBJ databases">
        <title>Integrative conjugative elements (ICEs) and plasmids drive adaptation of Pseudomonas nitroreducens strain HBP1 to wastewater environment.</title>
        <authorList>
            <person name="Sentchilo V."/>
            <person name="Carraro N."/>
            <person name="Bertelli C."/>
            <person name="van der Meer J.R."/>
        </authorList>
    </citation>
    <scope>NUCLEOTIDE SEQUENCE [LARGE SCALE GENOMIC DNA]</scope>
    <source>
        <strain evidence="2 3">HBP1</strain>
    </source>
</reference>
<protein>
    <submittedName>
        <fullName evidence="2">Uncharacterized protein</fullName>
    </submittedName>
</protein>